<reference evidence="2 3" key="1">
    <citation type="submission" date="2024-03" db="EMBL/GenBank/DDBJ databases">
        <title>Human intestinal bacterial collection.</title>
        <authorList>
            <person name="Pauvert C."/>
            <person name="Hitch T.C.A."/>
            <person name="Clavel T."/>
        </authorList>
    </citation>
    <scope>NUCLEOTIDE SEQUENCE [LARGE SCALE GENOMIC DNA]</scope>
    <source>
        <strain evidence="2 3">CLA-SR-H024</strain>
    </source>
</reference>
<keyword evidence="1" id="KW-0472">Membrane</keyword>
<feature type="transmembrane region" description="Helical" evidence="1">
    <location>
        <begin position="6"/>
        <end position="24"/>
    </location>
</feature>
<protein>
    <recommendedName>
        <fullName evidence="4">Cytochrome c oxidase subunit 4</fullName>
    </recommendedName>
</protein>
<keyword evidence="3" id="KW-1185">Reference proteome</keyword>
<dbReference type="Proteomes" id="UP001465426">
    <property type="component" value="Unassembled WGS sequence"/>
</dbReference>
<name>A0ABV1F147_9BACI</name>
<sequence length="104" mass="11394">MIGLLNIGSLVLGLIAWILPAANLMRNNSENQGNRLMTAFVSMSACAIALFFQIFYNYHLVMIEDWSALLDTTGGVVVAATVLIFVTIVLNAINLLVYRKMSAK</sequence>
<feature type="transmembrane region" description="Helical" evidence="1">
    <location>
        <begin position="76"/>
        <end position="98"/>
    </location>
</feature>
<accession>A0ABV1F147</accession>
<evidence type="ECO:0000313" key="2">
    <source>
        <dbReference type="EMBL" id="MEQ2467098.1"/>
    </source>
</evidence>
<evidence type="ECO:0008006" key="4">
    <source>
        <dbReference type="Google" id="ProtNLM"/>
    </source>
</evidence>
<keyword evidence="1" id="KW-1133">Transmembrane helix</keyword>
<evidence type="ECO:0000313" key="3">
    <source>
        <dbReference type="Proteomes" id="UP001465426"/>
    </source>
</evidence>
<organism evidence="2 3">
    <name type="scientific">Niallia hominis</name>
    <dbReference type="NCBI Taxonomy" id="3133173"/>
    <lineage>
        <taxon>Bacteria</taxon>
        <taxon>Bacillati</taxon>
        <taxon>Bacillota</taxon>
        <taxon>Bacilli</taxon>
        <taxon>Bacillales</taxon>
        <taxon>Bacillaceae</taxon>
        <taxon>Niallia</taxon>
    </lineage>
</organism>
<dbReference type="EMBL" id="JBBMFN010000042">
    <property type="protein sequence ID" value="MEQ2467098.1"/>
    <property type="molecule type" value="Genomic_DNA"/>
</dbReference>
<comment type="caution">
    <text evidence="2">The sequence shown here is derived from an EMBL/GenBank/DDBJ whole genome shotgun (WGS) entry which is preliminary data.</text>
</comment>
<gene>
    <name evidence="2" type="ORF">WMO63_15700</name>
</gene>
<evidence type="ECO:0000256" key="1">
    <source>
        <dbReference type="SAM" id="Phobius"/>
    </source>
</evidence>
<dbReference type="RefSeq" id="WP_349205056.1">
    <property type="nucleotide sequence ID" value="NZ_JBBMFN010000042.1"/>
</dbReference>
<keyword evidence="1" id="KW-0812">Transmembrane</keyword>
<feature type="transmembrane region" description="Helical" evidence="1">
    <location>
        <begin position="36"/>
        <end position="56"/>
    </location>
</feature>
<proteinExistence type="predicted"/>